<feature type="coiled-coil region" evidence="1">
    <location>
        <begin position="4"/>
        <end position="31"/>
    </location>
</feature>
<reference evidence="3" key="1">
    <citation type="submission" date="2019-06" db="EMBL/GenBank/DDBJ databases">
        <title>Sulfurimonas gotlandica sp. nov., a chemoautotrophic and psychrotolerant epsilonproteobacterium isolated from a pelagic redoxcline, and an emended description of the genus Sulfurimonas.</title>
        <authorList>
            <person name="Wang S."/>
            <person name="Jiang L."/>
            <person name="Shao Z."/>
        </authorList>
    </citation>
    <scope>NUCLEOTIDE SEQUENCE [LARGE SCALE GENOMIC DNA]</scope>
    <source>
        <strain evidence="3">1-1N</strain>
    </source>
</reference>
<name>A0AAJ4A252_9BACT</name>
<dbReference type="Proteomes" id="UP000326061">
    <property type="component" value="Chromosome"/>
</dbReference>
<organism evidence="2 3">
    <name type="scientific">Sulfurimonas xiamenensis</name>
    <dbReference type="NCBI Taxonomy" id="2590021"/>
    <lineage>
        <taxon>Bacteria</taxon>
        <taxon>Pseudomonadati</taxon>
        <taxon>Campylobacterota</taxon>
        <taxon>Epsilonproteobacteria</taxon>
        <taxon>Campylobacterales</taxon>
        <taxon>Sulfurimonadaceae</taxon>
        <taxon>Sulfurimonas</taxon>
    </lineage>
</organism>
<accession>A0AAJ4A252</accession>
<gene>
    <name evidence="2" type="ORF">FJR47_00605</name>
</gene>
<protein>
    <submittedName>
        <fullName evidence="2">Uncharacterized protein</fullName>
    </submittedName>
</protein>
<evidence type="ECO:0000313" key="3">
    <source>
        <dbReference type="Proteomes" id="UP000326061"/>
    </source>
</evidence>
<keyword evidence="3" id="KW-1185">Reference proteome</keyword>
<evidence type="ECO:0000256" key="1">
    <source>
        <dbReference type="SAM" id="Coils"/>
    </source>
</evidence>
<dbReference type="EMBL" id="CP041166">
    <property type="protein sequence ID" value="QFR42495.1"/>
    <property type="molecule type" value="Genomic_DNA"/>
</dbReference>
<dbReference type="AlphaFoldDB" id="A0AAJ4A252"/>
<dbReference type="RefSeq" id="WP_152298566.1">
    <property type="nucleotide sequence ID" value="NZ_CP041166.1"/>
</dbReference>
<keyword evidence="1" id="KW-0175">Coiled coil</keyword>
<sequence>MQMIEDLEEELEETLAKIDDIAAKVQKKELDAYEGFMKTEKYKNKIVEIGNKLKEKGVDITNR</sequence>
<dbReference type="KEGG" id="suln:FJR47_00605"/>
<proteinExistence type="predicted"/>
<evidence type="ECO:0000313" key="2">
    <source>
        <dbReference type="EMBL" id="QFR42495.1"/>
    </source>
</evidence>